<protein>
    <submittedName>
        <fullName evidence="2">Uncharacterized protein</fullName>
    </submittedName>
</protein>
<feature type="transmembrane region" description="Helical" evidence="1">
    <location>
        <begin position="94"/>
        <end position="115"/>
    </location>
</feature>
<reference evidence="2 3" key="2">
    <citation type="submission" date="2020-03" db="EMBL/GenBank/DDBJ databases">
        <authorList>
            <person name="Ichikawa N."/>
            <person name="Kimura A."/>
            <person name="Kitahashi Y."/>
            <person name="Uohara A."/>
        </authorList>
    </citation>
    <scope>NUCLEOTIDE SEQUENCE [LARGE SCALE GENOMIC DNA]</scope>
    <source>
        <strain evidence="2 3">NBRC 107702</strain>
    </source>
</reference>
<keyword evidence="1" id="KW-0812">Transmembrane</keyword>
<gene>
    <name evidence="2" type="ORF">Pflav_052300</name>
</gene>
<accession>A0A6F8XYD4</accession>
<proteinExistence type="predicted"/>
<dbReference type="Proteomes" id="UP000502508">
    <property type="component" value="Chromosome"/>
</dbReference>
<keyword evidence="3" id="KW-1185">Reference proteome</keyword>
<keyword evidence="1" id="KW-0472">Membrane</keyword>
<feature type="transmembrane region" description="Helical" evidence="1">
    <location>
        <begin position="65"/>
        <end position="82"/>
    </location>
</feature>
<evidence type="ECO:0000313" key="2">
    <source>
        <dbReference type="EMBL" id="BCB78820.1"/>
    </source>
</evidence>
<feature type="transmembrane region" description="Helical" evidence="1">
    <location>
        <begin position="20"/>
        <end position="44"/>
    </location>
</feature>
<organism evidence="2 3">
    <name type="scientific">Phytohabitans flavus</name>
    <dbReference type="NCBI Taxonomy" id="1076124"/>
    <lineage>
        <taxon>Bacteria</taxon>
        <taxon>Bacillati</taxon>
        <taxon>Actinomycetota</taxon>
        <taxon>Actinomycetes</taxon>
        <taxon>Micromonosporales</taxon>
        <taxon>Micromonosporaceae</taxon>
    </lineage>
</organism>
<evidence type="ECO:0000256" key="1">
    <source>
        <dbReference type="SAM" id="Phobius"/>
    </source>
</evidence>
<sequence>MGLESPDPPHYPGGVAAFEMASLLLITVVIGGSTAIIVLAGVVLARSRRASTVRLFGRVLHHPRLWATVAVSAGAAGLLSEAREHMPSGWQEPSMNVLGVLQVAFSSLFFIHLYLQSRANRAAKARSAAPAGGQQGAQGNGVGA</sequence>
<dbReference type="EMBL" id="AP022870">
    <property type="protein sequence ID" value="BCB78820.1"/>
    <property type="molecule type" value="Genomic_DNA"/>
</dbReference>
<name>A0A6F8XYD4_9ACTN</name>
<dbReference type="AlphaFoldDB" id="A0A6F8XYD4"/>
<keyword evidence="1" id="KW-1133">Transmembrane helix</keyword>
<reference evidence="2 3" key="1">
    <citation type="submission" date="2020-03" db="EMBL/GenBank/DDBJ databases">
        <title>Whole genome shotgun sequence of Phytohabitans flavus NBRC 107702.</title>
        <authorList>
            <person name="Komaki H."/>
            <person name="Tamura T."/>
        </authorList>
    </citation>
    <scope>NUCLEOTIDE SEQUENCE [LARGE SCALE GENOMIC DNA]</scope>
    <source>
        <strain evidence="2 3">NBRC 107702</strain>
    </source>
</reference>
<dbReference type="KEGG" id="pfla:Pflav_052300"/>
<evidence type="ECO:0000313" key="3">
    <source>
        <dbReference type="Proteomes" id="UP000502508"/>
    </source>
</evidence>